<keyword evidence="4" id="KW-0012">Acyltransferase</keyword>
<comment type="caution">
    <text evidence="4">The sequence shown here is derived from an EMBL/GenBank/DDBJ whole genome shotgun (WGS) entry which is preliminary data.</text>
</comment>
<comment type="similarity">
    <text evidence="1">Belongs to the ATP-dependent AMP-binding enzyme family.</text>
</comment>
<dbReference type="InterPro" id="IPR042099">
    <property type="entry name" value="ANL_N_sf"/>
</dbReference>
<name>A0A846N1Y3_9PROT</name>
<organism evidence="4 5">
    <name type="scientific">Rhizomicrobium palustre</name>
    <dbReference type="NCBI Taxonomy" id="189966"/>
    <lineage>
        <taxon>Bacteria</taxon>
        <taxon>Pseudomonadati</taxon>
        <taxon>Pseudomonadota</taxon>
        <taxon>Alphaproteobacteria</taxon>
        <taxon>Micropepsales</taxon>
        <taxon>Micropepsaceae</taxon>
        <taxon>Rhizomicrobium</taxon>
    </lineage>
</organism>
<dbReference type="PROSITE" id="PS00455">
    <property type="entry name" value="AMP_BINDING"/>
    <property type="match status" value="1"/>
</dbReference>
<reference evidence="4 5" key="1">
    <citation type="submission" date="2020-03" db="EMBL/GenBank/DDBJ databases">
        <title>Genomic Encyclopedia of Type Strains, Phase IV (KMG-IV): sequencing the most valuable type-strain genomes for metagenomic binning, comparative biology and taxonomic classification.</title>
        <authorList>
            <person name="Goeker M."/>
        </authorList>
    </citation>
    <scope>NUCLEOTIDE SEQUENCE [LARGE SCALE GENOMIC DNA]</scope>
    <source>
        <strain evidence="4 5">DSM 19867</strain>
    </source>
</reference>
<evidence type="ECO:0000256" key="2">
    <source>
        <dbReference type="ARBA" id="ARBA00022598"/>
    </source>
</evidence>
<dbReference type="Gene3D" id="3.40.50.12780">
    <property type="entry name" value="N-terminal domain of ligase-like"/>
    <property type="match status" value="1"/>
</dbReference>
<protein>
    <submittedName>
        <fullName evidence="4">Acyl-[acyl-carrier-protein]-phospholipid O-acyltransferase/long-chain-fatty-acid--[acyl-carrier-protein] ligase</fullName>
        <ecNumber evidence="4">2.3.1.40</ecNumber>
        <ecNumber evidence="4">6.2.1.20</ecNumber>
    </submittedName>
</protein>
<evidence type="ECO:0000256" key="1">
    <source>
        <dbReference type="ARBA" id="ARBA00006432"/>
    </source>
</evidence>
<evidence type="ECO:0000313" key="5">
    <source>
        <dbReference type="Proteomes" id="UP000570514"/>
    </source>
</evidence>
<dbReference type="GO" id="GO:0008922">
    <property type="term" value="F:long-chain fatty acid [acyl-carrier-protein] ligase activity"/>
    <property type="evidence" value="ECO:0007669"/>
    <property type="project" value="UniProtKB-EC"/>
</dbReference>
<dbReference type="GO" id="GO:0031956">
    <property type="term" value="F:medium-chain fatty acid-CoA ligase activity"/>
    <property type="evidence" value="ECO:0007669"/>
    <property type="project" value="TreeGrafter"/>
</dbReference>
<dbReference type="GO" id="GO:0006631">
    <property type="term" value="P:fatty acid metabolic process"/>
    <property type="evidence" value="ECO:0007669"/>
    <property type="project" value="TreeGrafter"/>
</dbReference>
<dbReference type="EMBL" id="JAASRM010000001">
    <property type="protein sequence ID" value="NIK89984.1"/>
    <property type="molecule type" value="Genomic_DNA"/>
</dbReference>
<accession>A0A846N1Y3</accession>
<keyword evidence="2 4" id="KW-0436">Ligase</keyword>
<dbReference type="EC" id="6.2.1.20" evidence="4"/>
<dbReference type="RefSeq" id="WP_167084146.1">
    <property type="nucleotide sequence ID" value="NZ_BAAADC010000001.1"/>
</dbReference>
<dbReference type="Pfam" id="PF00501">
    <property type="entry name" value="AMP-binding"/>
    <property type="match status" value="1"/>
</dbReference>
<evidence type="ECO:0000259" key="3">
    <source>
        <dbReference type="Pfam" id="PF00501"/>
    </source>
</evidence>
<evidence type="ECO:0000313" key="4">
    <source>
        <dbReference type="EMBL" id="NIK89984.1"/>
    </source>
</evidence>
<sequence>MPAVSVGLAALTGAPLAPFDLSCSQKTVFEALLEARAKFGGKRTAIVDSDDRALSYDELVRAALALGHALKKGTSRGENVGIMLPTGLGSVLSFFAVSAFGRIPTMMNFTSGAAGMMSAARTATVERIVTARRFIELAKLENLAEELSKVTQLVYLEDIRAKLSLRDKAVAGIGQFLPRLVTPRPAHESPAVVLFTSGTEGEPKGVALSHSNIIVNIKQVCQHVAMFPHDVMFNPLPTFHCFGLLGVLVPLFQGMKSVLHPTPLRPHEIVKRVQETCASILLSTDTFMSQYARVAESGELKSVRMAVCGAERVRDETRRLLKKKHNLDAIEGYGLTETSPIAAANQPGDNRPGTVGRLMPGMQARLEPVDGIPGAGRLYVKGPNVMLGYIKAQNPGVIEPVENGWHDTGDVVSVDDEGVISIRGRLKRFANVGGETVSLTVTENCAGAVWPDHRHAAIAVADDRKGEQIVLVTTATEPDRTALIAWAQANGMAEIALPRRILTVDDIPVLGTGKPDYMKVDTIVRARLKAG</sequence>
<gene>
    <name evidence="4" type="ORF">FHS83_003302</name>
</gene>
<dbReference type="GO" id="GO:0008779">
    <property type="term" value="F:acyl-[acyl-carrier-protein]-phospholipid O-acyltransferase activity"/>
    <property type="evidence" value="ECO:0007669"/>
    <property type="project" value="UniProtKB-EC"/>
</dbReference>
<dbReference type="InterPro" id="IPR020845">
    <property type="entry name" value="AMP-binding_CS"/>
</dbReference>
<dbReference type="InterPro" id="IPR000873">
    <property type="entry name" value="AMP-dep_synth/lig_dom"/>
</dbReference>
<dbReference type="InterPro" id="IPR045851">
    <property type="entry name" value="AMP-bd_C_sf"/>
</dbReference>
<keyword evidence="4" id="KW-0808">Transferase</keyword>
<dbReference type="Proteomes" id="UP000570514">
    <property type="component" value="Unassembled WGS sequence"/>
</dbReference>
<dbReference type="PANTHER" id="PTHR43201:SF5">
    <property type="entry name" value="MEDIUM-CHAIN ACYL-COA LIGASE ACSF2, MITOCHONDRIAL"/>
    <property type="match status" value="1"/>
</dbReference>
<proteinExistence type="inferred from homology"/>
<dbReference type="PANTHER" id="PTHR43201">
    <property type="entry name" value="ACYL-COA SYNTHETASE"/>
    <property type="match status" value="1"/>
</dbReference>
<keyword evidence="5" id="KW-1185">Reference proteome</keyword>
<dbReference type="AlphaFoldDB" id="A0A846N1Y3"/>
<feature type="domain" description="AMP-dependent synthetase/ligase" evidence="3">
    <location>
        <begin position="34"/>
        <end position="389"/>
    </location>
</feature>
<dbReference type="SUPFAM" id="SSF56801">
    <property type="entry name" value="Acetyl-CoA synthetase-like"/>
    <property type="match status" value="1"/>
</dbReference>
<dbReference type="Gene3D" id="3.30.300.30">
    <property type="match status" value="1"/>
</dbReference>
<dbReference type="EC" id="2.3.1.40" evidence="4"/>